<accession>A0A087AHS6</accession>
<evidence type="ECO:0000313" key="2">
    <source>
        <dbReference type="Proteomes" id="UP000029067"/>
    </source>
</evidence>
<sequence>MRKDTHDWLAATLDGMADYMHPMVHKLAHAIDTHQLANQATVIELEALCRIADSLEALVASLTEPAAPKTPTPKDVRNGRH</sequence>
<proteinExistence type="predicted"/>
<dbReference type="STRING" id="1688.BCUN_1927"/>
<dbReference type="RefSeq" id="WP_033518344.1">
    <property type="nucleotide sequence ID" value="NZ_JGYV01000030.1"/>
</dbReference>
<comment type="caution">
    <text evidence="1">The sequence shown here is derived from an EMBL/GenBank/DDBJ whole genome shotgun (WGS) entry which is preliminary data.</text>
</comment>
<evidence type="ECO:0000313" key="1">
    <source>
        <dbReference type="EMBL" id="KFI58326.1"/>
    </source>
</evidence>
<organism evidence="1 2">
    <name type="scientific">Bifidobacterium cuniculi</name>
    <dbReference type="NCBI Taxonomy" id="1688"/>
    <lineage>
        <taxon>Bacteria</taxon>
        <taxon>Bacillati</taxon>
        <taxon>Actinomycetota</taxon>
        <taxon>Actinomycetes</taxon>
        <taxon>Bifidobacteriales</taxon>
        <taxon>Bifidobacteriaceae</taxon>
        <taxon>Bifidobacterium</taxon>
    </lineage>
</organism>
<dbReference type="Proteomes" id="UP000029067">
    <property type="component" value="Unassembled WGS sequence"/>
</dbReference>
<reference evidence="1 2" key="1">
    <citation type="submission" date="2014-03" db="EMBL/GenBank/DDBJ databases">
        <title>Genomics of Bifidobacteria.</title>
        <authorList>
            <person name="Ventura M."/>
            <person name="Milani C."/>
            <person name="Lugli G.A."/>
        </authorList>
    </citation>
    <scope>NUCLEOTIDE SEQUENCE [LARGE SCALE GENOMIC DNA]</scope>
    <source>
        <strain evidence="1 2">LMG 10738</strain>
    </source>
</reference>
<dbReference type="AlphaFoldDB" id="A0A087AHS6"/>
<keyword evidence="2" id="KW-1185">Reference proteome</keyword>
<dbReference type="EMBL" id="JGYV01000030">
    <property type="protein sequence ID" value="KFI58326.1"/>
    <property type="molecule type" value="Genomic_DNA"/>
</dbReference>
<name>A0A087AHS6_9BIFI</name>
<protein>
    <submittedName>
        <fullName evidence="1">Uncharacterized protein</fullName>
    </submittedName>
</protein>
<gene>
    <name evidence="1" type="ORF">BCUN_1927</name>
</gene>